<dbReference type="AlphaFoldDB" id="A0A251SMK4"/>
<keyword evidence="1" id="KW-1133">Transmembrane helix</keyword>
<keyword evidence="3" id="KW-1185">Reference proteome</keyword>
<sequence length="184" mass="22150">MNPDALRTQTRPQLWKIEPIYRNHHHLFHLYNQTQLTEKYRRFTSEFFLHRTLCLSLYFFPPVLLLSRVTATVFNTNLFRYHLRPHEKLVVVGEKPTPPEIVNKHHDSPLPYHFEREKETKKKFSSICTWPDLYPCRISEHSPEFEVHYIGVHDGTALIAFILLEFLPQSYLYFTYKKSKRSQC</sequence>
<organism evidence="2 3">
    <name type="scientific">Helianthus annuus</name>
    <name type="common">Common sunflower</name>
    <dbReference type="NCBI Taxonomy" id="4232"/>
    <lineage>
        <taxon>Eukaryota</taxon>
        <taxon>Viridiplantae</taxon>
        <taxon>Streptophyta</taxon>
        <taxon>Embryophyta</taxon>
        <taxon>Tracheophyta</taxon>
        <taxon>Spermatophyta</taxon>
        <taxon>Magnoliopsida</taxon>
        <taxon>eudicotyledons</taxon>
        <taxon>Gunneridae</taxon>
        <taxon>Pentapetalae</taxon>
        <taxon>asterids</taxon>
        <taxon>campanulids</taxon>
        <taxon>Asterales</taxon>
        <taxon>Asteraceae</taxon>
        <taxon>Asteroideae</taxon>
        <taxon>Heliantheae alliance</taxon>
        <taxon>Heliantheae</taxon>
        <taxon>Helianthus</taxon>
    </lineage>
</organism>
<gene>
    <name evidence="2" type="ORF">HannXRQ_Chr14g0461181</name>
</gene>
<dbReference type="InParanoid" id="A0A251SMK4"/>
<reference evidence="3" key="1">
    <citation type="journal article" date="2017" name="Nature">
        <title>The sunflower genome provides insights into oil metabolism, flowering and Asterid evolution.</title>
        <authorList>
            <person name="Badouin H."/>
            <person name="Gouzy J."/>
            <person name="Grassa C.J."/>
            <person name="Murat F."/>
            <person name="Staton S.E."/>
            <person name="Cottret L."/>
            <person name="Lelandais-Briere C."/>
            <person name="Owens G.L."/>
            <person name="Carrere S."/>
            <person name="Mayjonade B."/>
            <person name="Legrand L."/>
            <person name="Gill N."/>
            <person name="Kane N.C."/>
            <person name="Bowers J.E."/>
            <person name="Hubner S."/>
            <person name="Bellec A."/>
            <person name="Berard A."/>
            <person name="Berges H."/>
            <person name="Blanchet N."/>
            <person name="Boniface M.C."/>
            <person name="Brunel D."/>
            <person name="Catrice O."/>
            <person name="Chaidir N."/>
            <person name="Claudel C."/>
            <person name="Donnadieu C."/>
            <person name="Faraut T."/>
            <person name="Fievet G."/>
            <person name="Helmstetter N."/>
            <person name="King M."/>
            <person name="Knapp S.J."/>
            <person name="Lai Z."/>
            <person name="Le Paslier M.C."/>
            <person name="Lippi Y."/>
            <person name="Lorenzon L."/>
            <person name="Mandel J.R."/>
            <person name="Marage G."/>
            <person name="Marchand G."/>
            <person name="Marquand E."/>
            <person name="Bret-Mestries E."/>
            <person name="Morien E."/>
            <person name="Nambeesan S."/>
            <person name="Nguyen T."/>
            <person name="Pegot-Espagnet P."/>
            <person name="Pouilly N."/>
            <person name="Raftis F."/>
            <person name="Sallet E."/>
            <person name="Schiex T."/>
            <person name="Thomas J."/>
            <person name="Vandecasteele C."/>
            <person name="Vares D."/>
            <person name="Vear F."/>
            <person name="Vautrin S."/>
            <person name="Crespi M."/>
            <person name="Mangin B."/>
            <person name="Burke J.M."/>
            <person name="Salse J."/>
            <person name="Munos S."/>
            <person name="Vincourt P."/>
            <person name="Rieseberg L.H."/>
            <person name="Langlade N.B."/>
        </authorList>
    </citation>
    <scope>NUCLEOTIDE SEQUENCE [LARGE SCALE GENOMIC DNA]</scope>
    <source>
        <strain evidence="3">cv. SF193</strain>
    </source>
</reference>
<keyword evidence="1" id="KW-0472">Membrane</keyword>
<feature type="transmembrane region" description="Helical" evidence="1">
    <location>
        <begin position="48"/>
        <end position="71"/>
    </location>
</feature>
<evidence type="ECO:0000256" key="1">
    <source>
        <dbReference type="SAM" id="Phobius"/>
    </source>
</evidence>
<evidence type="ECO:0000313" key="3">
    <source>
        <dbReference type="Proteomes" id="UP000215914"/>
    </source>
</evidence>
<dbReference type="Proteomes" id="UP000215914">
    <property type="component" value="Chromosome 14"/>
</dbReference>
<accession>A0A251SMK4</accession>
<protein>
    <submittedName>
        <fullName evidence="2">Uncharacterized protein</fullName>
    </submittedName>
</protein>
<dbReference type="EMBL" id="CM007903">
    <property type="protein sequence ID" value="OTF99858.1"/>
    <property type="molecule type" value="Genomic_DNA"/>
</dbReference>
<proteinExistence type="predicted"/>
<keyword evidence="1" id="KW-0812">Transmembrane</keyword>
<evidence type="ECO:0000313" key="2">
    <source>
        <dbReference type="EMBL" id="OTF99858.1"/>
    </source>
</evidence>
<name>A0A251SMK4_HELAN</name>
<feature type="transmembrane region" description="Helical" evidence="1">
    <location>
        <begin position="155"/>
        <end position="174"/>
    </location>
</feature>